<dbReference type="Pfam" id="PF01168">
    <property type="entry name" value="Ala_racemase_N"/>
    <property type="match status" value="1"/>
</dbReference>
<dbReference type="Proteomes" id="UP000184040">
    <property type="component" value="Unassembled WGS sequence"/>
</dbReference>
<dbReference type="AlphaFoldDB" id="A0A1M6M8Z6"/>
<evidence type="ECO:0000313" key="6">
    <source>
        <dbReference type="Proteomes" id="UP000184040"/>
    </source>
</evidence>
<organism evidence="5 6">
    <name type="scientific">Palleronia salina</name>
    <dbReference type="NCBI Taxonomy" id="313368"/>
    <lineage>
        <taxon>Bacteria</taxon>
        <taxon>Pseudomonadati</taxon>
        <taxon>Pseudomonadota</taxon>
        <taxon>Alphaproteobacteria</taxon>
        <taxon>Rhodobacterales</taxon>
        <taxon>Roseobacteraceae</taxon>
        <taxon>Palleronia</taxon>
    </lineage>
</organism>
<evidence type="ECO:0000256" key="2">
    <source>
        <dbReference type="ARBA" id="ARBA00022898"/>
    </source>
</evidence>
<comment type="cofactor">
    <cofactor evidence="1">
        <name>pyridoxal 5'-phosphate</name>
        <dbReference type="ChEBI" id="CHEBI:597326"/>
    </cofactor>
</comment>
<evidence type="ECO:0000313" key="5">
    <source>
        <dbReference type="EMBL" id="SHJ79935.1"/>
    </source>
</evidence>
<dbReference type="SUPFAM" id="SSF51419">
    <property type="entry name" value="PLP-binding barrel"/>
    <property type="match status" value="1"/>
</dbReference>
<sequence length="370" mass="39380">MTTPRIEVDLTKIRQNARKLVDCLAPLGISVVGVTKGVCGHPEIARAMLDGGVTVLGDARVSNVERMRTAGITSPIVLIRTPMLSQVDRIVPTCGTSLNTDFGVIEALSNAARRAGCIHRVILMTEMGDEREGLSPSAMRDIAQRMMGLAGVSLAGIGSNFSCLTGRTPPPMAMHALSRLAATIERDCGIPMRIVSGGNSANLASLLGGVRPERINQLRLGEAILLGRDPLTHQPIDGLATDAFTLVAEVIESTMDAPTSLRRSPGSSASQRSARIRGGKSLIALGDQDTDTRGLSFQDGLTRQGSTSDHLILRTMHSPLVVGSEVQFQPSYSALMRAMSATDIAVEVSNTHDMVRSSSQRKSHLDLERA</sequence>
<dbReference type="InterPro" id="IPR000821">
    <property type="entry name" value="Ala_racemase"/>
</dbReference>
<dbReference type="PANTHER" id="PTHR30511">
    <property type="entry name" value="ALANINE RACEMASE"/>
    <property type="match status" value="1"/>
</dbReference>
<proteinExistence type="predicted"/>
<keyword evidence="2" id="KW-0663">Pyridoxal phosphate</keyword>
<evidence type="ECO:0000259" key="4">
    <source>
        <dbReference type="Pfam" id="PF01168"/>
    </source>
</evidence>
<accession>A0A1M6M8Z6</accession>
<evidence type="ECO:0000256" key="1">
    <source>
        <dbReference type="ARBA" id="ARBA00001933"/>
    </source>
</evidence>
<dbReference type="STRING" id="313368.SAMN04488012_1222"/>
<dbReference type="GO" id="GO:0008784">
    <property type="term" value="F:alanine racemase activity"/>
    <property type="evidence" value="ECO:0007669"/>
    <property type="project" value="TreeGrafter"/>
</dbReference>
<evidence type="ECO:0000256" key="3">
    <source>
        <dbReference type="ARBA" id="ARBA00023235"/>
    </source>
</evidence>
<dbReference type="InterPro" id="IPR029066">
    <property type="entry name" value="PLP-binding_barrel"/>
</dbReference>
<dbReference type="PANTHER" id="PTHR30511:SF3">
    <property type="entry name" value="LYSINE RACEMASE"/>
    <property type="match status" value="1"/>
</dbReference>
<dbReference type="Gene3D" id="3.20.20.10">
    <property type="entry name" value="Alanine racemase"/>
    <property type="match status" value="1"/>
</dbReference>
<keyword evidence="3" id="KW-0413">Isomerase</keyword>
<dbReference type="GO" id="GO:0005829">
    <property type="term" value="C:cytosol"/>
    <property type="evidence" value="ECO:0007669"/>
    <property type="project" value="TreeGrafter"/>
</dbReference>
<dbReference type="EMBL" id="FQZA01000022">
    <property type="protein sequence ID" value="SHJ79935.1"/>
    <property type="molecule type" value="Genomic_DNA"/>
</dbReference>
<feature type="domain" description="Alanine racemase N-terminal" evidence="4">
    <location>
        <begin position="8"/>
        <end position="225"/>
    </location>
</feature>
<dbReference type="RefSeq" id="WP_073130582.1">
    <property type="nucleotide sequence ID" value="NZ_FQZA01000022.1"/>
</dbReference>
<reference evidence="5 6" key="1">
    <citation type="submission" date="2016-11" db="EMBL/GenBank/DDBJ databases">
        <authorList>
            <person name="Jaros S."/>
            <person name="Januszkiewicz K."/>
            <person name="Wedrychowicz H."/>
        </authorList>
    </citation>
    <scope>NUCLEOTIDE SEQUENCE [LARGE SCALE GENOMIC DNA]</scope>
    <source>
        <strain evidence="5 6">DSM 26892</strain>
    </source>
</reference>
<name>A0A1M6M8Z6_9RHOB</name>
<keyword evidence="6" id="KW-1185">Reference proteome</keyword>
<dbReference type="InterPro" id="IPR001608">
    <property type="entry name" value="Ala_racemase_N"/>
</dbReference>
<dbReference type="GO" id="GO:0030170">
    <property type="term" value="F:pyridoxal phosphate binding"/>
    <property type="evidence" value="ECO:0007669"/>
    <property type="project" value="TreeGrafter"/>
</dbReference>
<gene>
    <name evidence="5" type="ORF">SAMN04488012_1222</name>
</gene>
<protein>
    <submittedName>
        <fullName evidence="5">Predicted amino acid racemase</fullName>
    </submittedName>
</protein>